<accession>A0A4Y2W7G0</accession>
<organism evidence="3 4">
    <name type="scientific">Araneus ventricosus</name>
    <name type="common">Orbweaver spider</name>
    <name type="synonym">Epeira ventricosa</name>
    <dbReference type="NCBI Taxonomy" id="182803"/>
    <lineage>
        <taxon>Eukaryota</taxon>
        <taxon>Metazoa</taxon>
        <taxon>Ecdysozoa</taxon>
        <taxon>Arthropoda</taxon>
        <taxon>Chelicerata</taxon>
        <taxon>Arachnida</taxon>
        <taxon>Araneae</taxon>
        <taxon>Araneomorphae</taxon>
        <taxon>Entelegynae</taxon>
        <taxon>Araneoidea</taxon>
        <taxon>Araneidae</taxon>
        <taxon>Araneus</taxon>
    </lineage>
</organism>
<dbReference type="GO" id="GO:0000785">
    <property type="term" value="C:chromatin"/>
    <property type="evidence" value="ECO:0007669"/>
    <property type="project" value="TreeGrafter"/>
</dbReference>
<feature type="compositionally biased region" description="Basic and acidic residues" evidence="2">
    <location>
        <begin position="684"/>
        <end position="694"/>
    </location>
</feature>
<dbReference type="PANTHER" id="PTHR43941">
    <property type="entry name" value="STRUCTURAL MAINTENANCE OF CHROMOSOMES PROTEIN 2"/>
    <property type="match status" value="1"/>
</dbReference>
<gene>
    <name evidence="3" type="ORF">AVEN_131671_1</name>
</gene>
<feature type="region of interest" description="Disordered" evidence="2">
    <location>
        <begin position="773"/>
        <end position="802"/>
    </location>
</feature>
<dbReference type="PANTHER" id="PTHR43941:SF1">
    <property type="entry name" value="STRUCTURAL MAINTENANCE OF CHROMOSOMES PROTEIN 2"/>
    <property type="match status" value="1"/>
</dbReference>
<sequence>MLRSLVKTIYKYDRDHSSTTRQLLDTLKRDLREDVVCAFDIAAPLIEKHFELYSDCSSFLDFLFRLCDADQTFELCDARSKQDPTDGRAQQKLDALKKKCDALETERNRLLKLNEEHEAKLLPFKQEIDTLRSTHRDEIDRLKKEHDEAIGRCESKVRELERDGESLRRINDDLRDKHKEELKRQRKNLVDEKEDIERDCNTRMAALRRKNAETDSELETLRRQLSAEQLSKRTLEMNLNTSLVQRDHHLRSSEEINVTLQDDMDRMRRFYAHAFQYIKGYVFRLFQTFRPDPSLDHFASGLQYTFDYVSSIRNFNSGPRIFEHLDATLFLPAPGTLQRFATALSDPSVPHAAGTSASRQSIAMAPSTPQVISLPSPPSETSTPQAIPLPSPQPDTSSSASTMDVVQPVAVRDFSAFSFAPFLSNFDREQISAEIEKYSVVAMRYFQTRYKNPNDAESIVAAILVKVKLILSHLLNDMAEKIQTIDRLKSDRENEMKKIEFEITDILKLFNIQEADTLWNFKIKRKIGELKTIHSAIGTQLNYLRDHFNDPDIAHNNFGEKILDHLKKNNNVGFKDAPTIGIVGTPCVPPNNVEIRDDASDDASEKDTFARQWRKRDLAANVKLPRRRKNSKLNQYKEYIKDRKMEKEERLKKIREGDDKASTTAPPVRSKVDPTAVDTDSGEESSHVDSKRTRRKLEEQLLALRSDIDRLKVEKGDLKARVTEGRAEIDRLRAFHETLQLEGRELEKNIDILKGQRQILVIDPRIQVDKTDSFQKKVDEAPRDPGRPIETTPFQSTPTESHDALESEKRQCVEQLNALRQELSGIRNELEEKRQKLFLCTDALTQARNDVESLRRKLSDCEENLKAKREESSRRDVDLTRKEEDLKSKELRLSQLEERLERNQQDAIHYDKELTLKKSELSRVEEELKSKRETIDALDVQLEDKKGDLLSYADLLSNKILECDATSTEADAQIQQTDRFASQIRELESAVQELTVEKTELIEHRKRLSDQVTFLNQNITKIEKAIAASEQKRNDYLVEHERLTLENESLERRQIDLKETVEFFTSEHERLKLENESLEQQQKDLKEAILSSTAEGIQSLVSNKMPKEVIASTSGCRGQKGESLQQQQT</sequence>
<dbReference type="GO" id="GO:0007076">
    <property type="term" value="P:mitotic chromosome condensation"/>
    <property type="evidence" value="ECO:0007669"/>
    <property type="project" value="TreeGrafter"/>
</dbReference>
<dbReference type="EMBL" id="BGPR01055896">
    <property type="protein sequence ID" value="GBO32446.1"/>
    <property type="molecule type" value="Genomic_DNA"/>
</dbReference>
<feature type="compositionally biased region" description="Basic and acidic residues" evidence="2">
    <location>
        <begin position="647"/>
        <end position="661"/>
    </location>
</feature>
<feature type="region of interest" description="Disordered" evidence="2">
    <location>
        <begin position="369"/>
        <end position="400"/>
    </location>
</feature>
<feature type="coiled-coil region" evidence="1">
    <location>
        <begin position="86"/>
        <end position="238"/>
    </location>
</feature>
<comment type="caution">
    <text evidence="3">The sequence shown here is derived from an EMBL/GenBank/DDBJ whole genome shotgun (WGS) entry which is preliminary data.</text>
</comment>
<reference evidence="3 4" key="1">
    <citation type="journal article" date="2019" name="Sci. Rep.">
        <title>Orb-weaving spider Araneus ventricosus genome elucidates the spidroin gene catalogue.</title>
        <authorList>
            <person name="Kono N."/>
            <person name="Nakamura H."/>
            <person name="Ohtoshi R."/>
            <person name="Moran D.A.P."/>
            <person name="Shinohara A."/>
            <person name="Yoshida Y."/>
            <person name="Fujiwara M."/>
            <person name="Mori M."/>
            <person name="Tomita M."/>
            <person name="Arakawa K."/>
        </authorList>
    </citation>
    <scope>NUCLEOTIDE SEQUENCE [LARGE SCALE GENOMIC DNA]</scope>
</reference>
<evidence type="ECO:0000256" key="2">
    <source>
        <dbReference type="SAM" id="MobiDB-lite"/>
    </source>
</evidence>
<evidence type="ECO:0000256" key="1">
    <source>
        <dbReference type="SAM" id="Coils"/>
    </source>
</evidence>
<dbReference type="GO" id="GO:0000793">
    <property type="term" value="C:condensed chromosome"/>
    <property type="evidence" value="ECO:0007669"/>
    <property type="project" value="TreeGrafter"/>
</dbReference>
<name>A0A4Y2W7G0_ARAVE</name>
<dbReference type="GO" id="GO:0000796">
    <property type="term" value="C:condensin complex"/>
    <property type="evidence" value="ECO:0007669"/>
    <property type="project" value="TreeGrafter"/>
</dbReference>
<dbReference type="Proteomes" id="UP000499080">
    <property type="component" value="Unassembled WGS sequence"/>
</dbReference>
<keyword evidence="4" id="KW-1185">Reference proteome</keyword>
<proteinExistence type="predicted"/>
<dbReference type="GO" id="GO:0003682">
    <property type="term" value="F:chromatin binding"/>
    <property type="evidence" value="ECO:0007669"/>
    <property type="project" value="TreeGrafter"/>
</dbReference>
<protein>
    <submittedName>
        <fullName evidence="3">Uncharacterized protein</fullName>
    </submittedName>
</protein>
<feature type="region of interest" description="Disordered" evidence="2">
    <location>
        <begin position="647"/>
        <end position="694"/>
    </location>
</feature>
<evidence type="ECO:0000313" key="4">
    <source>
        <dbReference type="Proteomes" id="UP000499080"/>
    </source>
</evidence>
<feature type="coiled-coil region" evidence="1">
    <location>
        <begin position="694"/>
        <end position="756"/>
    </location>
</feature>
<dbReference type="AlphaFoldDB" id="A0A4Y2W7G0"/>
<keyword evidence="1" id="KW-0175">Coiled coil</keyword>
<feature type="coiled-coil region" evidence="1">
    <location>
        <begin position="802"/>
        <end position="941"/>
    </location>
</feature>
<evidence type="ECO:0000313" key="3">
    <source>
        <dbReference type="EMBL" id="GBO32446.1"/>
    </source>
</evidence>
<feature type="coiled-coil region" evidence="1">
    <location>
        <begin position="977"/>
        <end position="1095"/>
    </location>
</feature>
<feature type="compositionally biased region" description="Basic and acidic residues" evidence="2">
    <location>
        <begin position="773"/>
        <end position="787"/>
    </location>
</feature>